<proteinExistence type="predicted"/>
<dbReference type="Proteomes" id="UP001295684">
    <property type="component" value="Unassembled WGS sequence"/>
</dbReference>
<dbReference type="Gene3D" id="1.10.287.1490">
    <property type="match status" value="1"/>
</dbReference>
<organism evidence="2 3">
    <name type="scientific">Euplotes crassus</name>
    <dbReference type="NCBI Taxonomy" id="5936"/>
    <lineage>
        <taxon>Eukaryota</taxon>
        <taxon>Sar</taxon>
        <taxon>Alveolata</taxon>
        <taxon>Ciliophora</taxon>
        <taxon>Intramacronucleata</taxon>
        <taxon>Spirotrichea</taxon>
        <taxon>Hypotrichia</taxon>
        <taxon>Euplotida</taxon>
        <taxon>Euplotidae</taxon>
        <taxon>Moneuplotes</taxon>
    </lineage>
</organism>
<gene>
    <name evidence="2" type="ORF">ECRASSUSDP1_LOCUS11099</name>
</gene>
<dbReference type="AlphaFoldDB" id="A0AAD1UL05"/>
<sequence>MSSPYHSPCREEIRKEHIIGTLHAENEDIRRSKAHEADGLEESLHSAQYALDKATGDRLKLENNFKIQVDNDAIVINRLKNEGIDLKHTLADRNEEIARLRSTLSNLKYTVDLKLGDANLLREDNAHLKDVANRLDKDTKIEIDVNTGLKADLDGTEARNRDLSNAFVSNRDKIRALEVDNDNSRAHQDNLNRDIDSIEPRIRDAAAQIHVLDGRARGFRADLDHIDASIGDLSGKFDAEKELYDRIHGDLLKETDKNAALQEDHRRLVDAIEKARADIDALRREVEDLNEKVRVLTSSNADLEYQLAELKRHIEVLTRQNDQLNIELNGILDLDRKVREELERRSALIEKQKMNEEELRKSLIDVEKTRASSPRRA</sequence>
<feature type="region of interest" description="Disordered" evidence="1">
    <location>
        <begin position="357"/>
        <end position="377"/>
    </location>
</feature>
<evidence type="ECO:0000313" key="3">
    <source>
        <dbReference type="Proteomes" id="UP001295684"/>
    </source>
</evidence>
<keyword evidence="3" id="KW-1185">Reference proteome</keyword>
<protein>
    <submittedName>
        <fullName evidence="2">Uncharacterized protein</fullName>
    </submittedName>
</protein>
<comment type="caution">
    <text evidence="2">The sequence shown here is derived from an EMBL/GenBank/DDBJ whole genome shotgun (WGS) entry which is preliminary data.</text>
</comment>
<name>A0AAD1UL05_EUPCR</name>
<reference evidence="2" key="1">
    <citation type="submission" date="2023-07" db="EMBL/GenBank/DDBJ databases">
        <authorList>
            <consortium name="AG Swart"/>
            <person name="Singh M."/>
            <person name="Singh A."/>
            <person name="Seah K."/>
            <person name="Emmerich C."/>
        </authorList>
    </citation>
    <scope>NUCLEOTIDE SEQUENCE</scope>
    <source>
        <strain evidence="2">DP1</strain>
    </source>
</reference>
<evidence type="ECO:0000256" key="1">
    <source>
        <dbReference type="SAM" id="MobiDB-lite"/>
    </source>
</evidence>
<dbReference type="Gene3D" id="6.10.250.370">
    <property type="match status" value="1"/>
</dbReference>
<dbReference type="EMBL" id="CAMPGE010010952">
    <property type="protein sequence ID" value="CAI2369796.1"/>
    <property type="molecule type" value="Genomic_DNA"/>
</dbReference>
<evidence type="ECO:0000313" key="2">
    <source>
        <dbReference type="EMBL" id="CAI2369796.1"/>
    </source>
</evidence>
<accession>A0AAD1UL05</accession>
<feature type="compositionally biased region" description="Basic and acidic residues" evidence="1">
    <location>
        <begin position="357"/>
        <end position="370"/>
    </location>
</feature>